<dbReference type="Proteomes" id="UP000266340">
    <property type="component" value="Unassembled WGS sequence"/>
</dbReference>
<sequence>MFDNDYRICFPKRNIFISRNHQWAFAAWQLGARSGALNGGATLLHVDAHLDDTWDGVIAEGLHEMKDSDDIMKVAGRLEIDNFIWAGFAAGTIDHIVYVCPKGIDDSDPFDLSSWNLEGEQLKPVKELLARKEYRGRRFESIAAFKGECEKIGGIPLSSDLERPVILDLDLDVFKLRPELPEDGELTPVHQIKEELRFLRDSHEYDMVTVAISPSFCGGDTNGEFLLRMFLETFGLELSEAETW</sequence>
<organism evidence="1 2">
    <name type="scientific">Cohnella faecalis</name>
    <dbReference type="NCBI Taxonomy" id="2315694"/>
    <lineage>
        <taxon>Bacteria</taxon>
        <taxon>Bacillati</taxon>
        <taxon>Bacillota</taxon>
        <taxon>Bacilli</taxon>
        <taxon>Bacillales</taxon>
        <taxon>Paenibacillaceae</taxon>
        <taxon>Cohnella</taxon>
    </lineage>
</organism>
<evidence type="ECO:0000313" key="1">
    <source>
        <dbReference type="EMBL" id="RIE00776.1"/>
    </source>
</evidence>
<proteinExistence type="predicted"/>
<dbReference type="AlphaFoldDB" id="A0A398CC89"/>
<gene>
    <name evidence="1" type="ORF">D3H35_26655</name>
</gene>
<name>A0A398CC89_9BACL</name>
<dbReference type="InterPro" id="IPR024131">
    <property type="entry name" value="UPF0489"/>
</dbReference>
<comment type="caution">
    <text evidence="1">The sequence shown here is derived from an EMBL/GenBank/DDBJ whole genome shotgun (WGS) entry which is preliminary data.</text>
</comment>
<dbReference type="RefSeq" id="WP_119152170.1">
    <property type="nucleotide sequence ID" value="NZ_JBHSOV010000011.1"/>
</dbReference>
<evidence type="ECO:0000313" key="2">
    <source>
        <dbReference type="Proteomes" id="UP000266340"/>
    </source>
</evidence>
<reference evidence="1 2" key="1">
    <citation type="submission" date="2018-09" db="EMBL/GenBank/DDBJ databases">
        <title>Cohnella cavernae sp. nov., isolated from a karst cave.</title>
        <authorList>
            <person name="Zhu H."/>
        </authorList>
    </citation>
    <scope>NUCLEOTIDE SEQUENCE [LARGE SCALE GENOMIC DNA]</scope>
    <source>
        <strain evidence="1 2">K2E09-144</strain>
    </source>
</reference>
<keyword evidence="2" id="KW-1185">Reference proteome</keyword>
<dbReference type="EMBL" id="QXJM01000048">
    <property type="protein sequence ID" value="RIE00776.1"/>
    <property type="molecule type" value="Genomic_DNA"/>
</dbReference>
<dbReference type="OrthoDB" id="1240928at2"/>
<dbReference type="Pfam" id="PF12640">
    <property type="entry name" value="UPF0489"/>
    <property type="match status" value="1"/>
</dbReference>
<accession>A0A398CC89</accession>
<protein>
    <submittedName>
        <fullName evidence="1">Uncharacterized protein</fullName>
    </submittedName>
</protein>